<feature type="transmembrane region" description="Helical" evidence="3">
    <location>
        <begin position="210"/>
        <end position="232"/>
    </location>
</feature>
<dbReference type="VEuPathDB" id="AmoebaDB:DICPUDRAFT_153330"/>
<dbReference type="InParanoid" id="F0ZNM3"/>
<dbReference type="KEGG" id="dpp:DICPUDRAFT_153330"/>
<feature type="transmembrane region" description="Helical" evidence="3">
    <location>
        <begin position="244"/>
        <end position="262"/>
    </location>
</feature>
<keyword evidence="3" id="KW-0812">Transmembrane</keyword>
<feature type="transmembrane region" description="Helical" evidence="3">
    <location>
        <begin position="315"/>
        <end position="333"/>
    </location>
</feature>
<organism evidence="4 5">
    <name type="scientific">Dictyostelium purpureum</name>
    <name type="common">Slime mold</name>
    <dbReference type="NCBI Taxonomy" id="5786"/>
    <lineage>
        <taxon>Eukaryota</taxon>
        <taxon>Amoebozoa</taxon>
        <taxon>Evosea</taxon>
        <taxon>Eumycetozoa</taxon>
        <taxon>Dictyostelia</taxon>
        <taxon>Dictyosteliales</taxon>
        <taxon>Dictyosteliaceae</taxon>
        <taxon>Dictyostelium</taxon>
    </lineage>
</organism>
<keyword evidence="3" id="KW-0472">Membrane</keyword>
<feature type="compositionally biased region" description="Polar residues" evidence="2">
    <location>
        <begin position="8"/>
        <end position="42"/>
    </location>
</feature>
<sequence>MDRKENLIIQNIRNKSGSIGNASSHSNNNSPRLNESVESFDQSVKKIKLNDIEESDQSDSDVKTAVTDSSSSSPIQSDNEEIFENKNNNNNNDSTNTLNNNTNNDENNNHNKGDNNNNETLGRDEIELSNLSIEKEQHELEKKLKKEMDARRKGLPFFRHLFEVCADYGQSLLVALVGCILCILISTAYADPSWIRRNNGTVNYFYTEDYTVLVSTFFVIGLAIFTLIQFLSVYGMKRMVETHFYAWVIGAIALFLVVPWGFELGSEAWYYWLGDIILLIVGYTGLCFVMGYVGKRYQTTKERRWNGFKFLTTEILVSATALVYGMFLIQLYTNFSNYAKMAWRLLVHPVYFECFMMIPVRMLVTNQLEKKGGSSIMSTLAVVHAQAHISTLGRMMISTINEIEFTVISVLLLNLGKMVFRSTVQLRDETANKIALKLFNVKVTEKDSKGFVRAIGIYTEMIMENASIPASAYTMWAFYKVRGMFFFPYPDSGEFTLAEATINVVIQLSIAFVFDAITLFINERYFGYPLERAWKKMKQHWLPFFGFLLYGLMTMGMVGIIWMACKVPRFVTCSSYDVCSCKFVDNCQDFIATKLS</sequence>
<dbReference type="GeneID" id="10499877"/>
<dbReference type="EMBL" id="GL871097">
    <property type="protein sequence ID" value="EGC34432.1"/>
    <property type="molecule type" value="Genomic_DNA"/>
</dbReference>
<dbReference type="Proteomes" id="UP000001064">
    <property type="component" value="Unassembled WGS sequence"/>
</dbReference>
<name>F0ZNM3_DICPU</name>
<evidence type="ECO:0000313" key="4">
    <source>
        <dbReference type="EMBL" id="EGC34432.1"/>
    </source>
</evidence>
<feature type="transmembrane region" description="Helical" evidence="3">
    <location>
        <begin position="345"/>
        <end position="364"/>
    </location>
</feature>
<keyword evidence="3" id="KW-1133">Transmembrane helix</keyword>
<feature type="coiled-coil region" evidence="1">
    <location>
        <begin position="121"/>
        <end position="153"/>
    </location>
</feature>
<reference evidence="5" key="1">
    <citation type="journal article" date="2011" name="Genome Biol.">
        <title>Comparative genomics of the social amoebae Dictyostelium discoideum and Dictyostelium purpureum.</title>
        <authorList>
            <consortium name="US DOE Joint Genome Institute (JGI-PGF)"/>
            <person name="Sucgang R."/>
            <person name="Kuo A."/>
            <person name="Tian X."/>
            <person name="Salerno W."/>
            <person name="Parikh A."/>
            <person name="Feasley C.L."/>
            <person name="Dalin E."/>
            <person name="Tu H."/>
            <person name="Huang E."/>
            <person name="Barry K."/>
            <person name="Lindquist E."/>
            <person name="Shapiro H."/>
            <person name="Bruce D."/>
            <person name="Schmutz J."/>
            <person name="Salamov A."/>
            <person name="Fey P."/>
            <person name="Gaudet P."/>
            <person name="Anjard C."/>
            <person name="Babu M.M."/>
            <person name="Basu S."/>
            <person name="Bushmanova Y."/>
            <person name="van der Wel H."/>
            <person name="Katoh-Kurasawa M."/>
            <person name="Dinh C."/>
            <person name="Coutinho P.M."/>
            <person name="Saito T."/>
            <person name="Elias M."/>
            <person name="Schaap P."/>
            <person name="Kay R.R."/>
            <person name="Henrissat B."/>
            <person name="Eichinger L."/>
            <person name="Rivero F."/>
            <person name="Putnam N.H."/>
            <person name="West C.M."/>
            <person name="Loomis W.F."/>
            <person name="Chisholm R.L."/>
            <person name="Shaulsky G."/>
            <person name="Strassmann J.E."/>
            <person name="Queller D.C."/>
            <person name="Kuspa A."/>
            <person name="Grigoriev I.V."/>
        </authorList>
    </citation>
    <scope>NUCLEOTIDE SEQUENCE [LARGE SCALE GENOMIC DNA]</scope>
    <source>
        <strain evidence="5">QSDP1</strain>
    </source>
</reference>
<gene>
    <name evidence="4" type="ORF">DICPUDRAFT_153330</name>
</gene>
<evidence type="ECO:0000256" key="3">
    <source>
        <dbReference type="SAM" id="Phobius"/>
    </source>
</evidence>
<evidence type="ECO:0000256" key="1">
    <source>
        <dbReference type="SAM" id="Coils"/>
    </source>
</evidence>
<dbReference type="AlphaFoldDB" id="F0ZNM3"/>
<proteinExistence type="predicted"/>
<dbReference type="OrthoDB" id="17198at2759"/>
<keyword evidence="5" id="KW-1185">Reference proteome</keyword>
<evidence type="ECO:0000256" key="2">
    <source>
        <dbReference type="SAM" id="MobiDB-lite"/>
    </source>
</evidence>
<feature type="transmembrane region" description="Helical" evidence="3">
    <location>
        <begin position="268"/>
        <end position="294"/>
    </location>
</feature>
<evidence type="ECO:0000313" key="5">
    <source>
        <dbReference type="Proteomes" id="UP000001064"/>
    </source>
</evidence>
<feature type="transmembrane region" description="Helical" evidence="3">
    <location>
        <begin position="172"/>
        <end position="190"/>
    </location>
</feature>
<feature type="compositionally biased region" description="Low complexity" evidence="2">
    <location>
        <begin position="85"/>
        <end position="106"/>
    </location>
</feature>
<dbReference type="RefSeq" id="XP_003289017.1">
    <property type="nucleotide sequence ID" value="XM_003288969.1"/>
</dbReference>
<feature type="transmembrane region" description="Helical" evidence="3">
    <location>
        <begin position="541"/>
        <end position="564"/>
    </location>
</feature>
<feature type="transmembrane region" description="Helical" evidence="3">
    <location>
        <begin position="501"/>
        <end position="521"/>
    </location>
</feature>
<keyword evidence="1" id="KW-0175">Coiled coil</keyword>
<accession>F0ZNM3</accession>
<dbReference type="OMA" id="YGMFLIQ"/>
<protein>
    <recommendedName>
        <fullName evidence="6">Transmembrane protein</fullName>
    </recommendedName>
</protein>
<dbReference type="eggNOG" id="ENOG502REUD">
    <property type="taxonomic scope" value="Eukaryota"/>
</dbReference>
<feature type="region of interest" description="Disordered" evidence="2">
    <location>
        <begin position="1"/>
        <end position="121"/>
    </location>
</feature>
<evidence type="ECO:0008006" key="6">
    <source>
        <dbReference type="Google" id="ProtNLM"/>
    </source>
</evidence>